<keyword evidence="3" id="KW-1185">Reference proteome</keyword>
<reference evidence="3" key="1">
    <citation type="journal article" date="2019" name="Int. J. Syst. Evol. Microbiol.">
        <title>The Global Catalogue of Microorganisms (GCM) 10K type strain sequencing project: providing services to taxonomists for standard genome sequencing and annotation.</title>
        <authorList>
            <consortium name="The Broad Institute Genomics Platform"/>
            <consortium name="The Broad Institute Genome Sequencing Center for Infectious Disease"/>
            <person name="Wu L."/>
            <person name="Ma J."/>
        </authorList>
    </citation>
    <scope>NUCLEOTIDE SEQUENCE [LARGE SCALE GENOMIC DNA]</scope>
    <source>
        <strain evidence="3">CGMCC 1.12482</strain>
    </source>
</reference>
<feature type="region of interest" description="Disordered" evidence="1">
    <location>
        <begin position="37"/>
        <end position="75"/>
    </location>
</feature>
<protein>
    <submittedName>
        <fullName evidence="2">Uncharacterized protein</fullName>
    </submittedName>
</protein>
<feature type="compositionally biased region" description="Low complexity" evidence="1">
    <location>
        <begin position="37"/>
        <end position="47"/>
    </location>
</feature>
<organism evidence="2 3">
    <name type="scientific">Halopseudomonas salina</name>
    <dbReference type="NCBI Taxonomy" id="1323744"/>
    <lineage>
        <taxon>Bacteria</taxon>
        <taxon>Pseudomonadati</taxon>
        <taxon>Pseudomonadota</taxon>
        <taxon>Gammaproteobacteria</taxon>
        <taxon>Pseudomonadales</taxon>
        <taxon>Pseudomonadaceae</taxon>
        <taxon>Halopseudomonas</taxon>
    </lineage>
</organism>
<comment type="caution">
    <text evidence="2">The sequence shown here is derived from an EMBL/GenBank/DDBJ whole genome shotgun (WGS) entry which is preliminary data.</text>
</comment>
<dbReference type="RefSeq" id="WP_150277337.1">
    <property type="nucleotide sequence ID" value="NZ_BMFF01000001.1"/>
</dbReference>
<dbReference type="EMBL" id="BMFF01000001">
    <property type="protein sequence ID" value="GGC88913.1"/>
    <property type="molecule type" value="Genomic_DNA"/>
</dbReference>
<name>A0ABQ1P288_9GAMM</name>
<gene>
    <name evidence="2" type="ORF">GCM10007418_05710</name>
</gene>
<sequence length="75" mass="8364">MTEHLPLEQTVAKNTDSIETHAKTEVPAFKFPFAPANFAPKQAPAQPWHQKGSNARHEKKIGMAPKGTRRSMGKR</sequence>
<accession>A0ABQ1P288</accession>
<dbReference type="Proteomes" id="UP000638188">
    <property type="component" value="Unassembled WGS sequence"/>
</dbReference>
<proteinExistence type="predicted"/>
<evidence type="ECO:0000313" key="3">
    <source>
        <dbReference type="Proteomes" id="UP000638188"/>
    </source>
</evidence>
<evidence type="ECO:0000313" key="2">
    <source>
        <dbReference type="EMBL" id="GGC88913.1"/>
    </source>
</evidence>
<evidence type="ECO:0000256" key="1">
    <source>
        <dbReference type="SAM" id="MobiDB-lite"/>
    </source>
</evidence>